<gene>
    <name evidence="3" type="ORF">M407DRAFT_15889</name>
</gene>
<dbReference type="EMBL" id="KN823155">
    <property type="protein sequence ID" value="KIO20935.1"/>
    <property type="molecule type" value="Genomic_DNA"/>
</dbReference>
<dbReference type="AlphaFoldDB" id="A0A0C3PZI0"/>
<dbReference type="PANTHER" id="PTHR31503">
    <property type="entry name" value="VACUOLAR CALCIUM ION TRANSPORTER"/>
    <property type="match status" value="1"/>
</dbReference>
<dbReference type="OrthoDB" id="1699231at2759"/>
<organism evidence="3 4">
    <name type="scientific">Tulasnella calospora MUT 4182</name>
    <dbReference type="NCBI Taxonomy" id="1051891"/>
    <lineage>
        <taxon>Eukaryota</taxon>
        <taxon>Fungi</taxon>
        <taxon>Dikarya</taxon>
        <taxon>Basidiomycota</taxon>
        <taxon>Agaricomycotina</taxon>
        <taxon>Agaricomycetes</taxon>
        <taxon>Cantharellales</taxon>
        <taxon>Tulasnellaceae</taxon>
        <taxon>Tulasnella</taxon>
    </lineage>
</organism>
<feature type="transmembrane region" description="Helical" evidence="2">
    <location>
        <begin position="158"/>
        <end position="177"/>
    </location>
</feature>
<feature type="transmembrane region" description="Helical" evidence="2">
    <location>
        <begin position="270"/>
        <end position="288"/>
    </location>
</feature>
<feature type="transmembrane region" description="Helical" evidence="2">
    <location>
        <begin position="56"/>
        <end position="75"/>
    </location>
</feature>
<dbReference type="STRING" id="1051891.A0A0C3PZI0"/>
<evidence type="ECO:0000256" key="1">
    <source>
        <dbReference type="ARBA" id="ARBA00023065"/>
    </source>
</evidence>
<dbReference type="GO" id="GO:0015369">
    <property type="term" value="F:calcium:proton antiporter activity"/>
    <property type="evidence" value="ECO:0007669"/>
    <property type="project" value="TreeGrafter"/>
</dbReference>
<feature type="transmembrane region" description="Helical" evidence="2">
    <location>
        <begin position="393"/>
        <end position="413"/>
    </location>
</feature>
<keyword evidence="2" id="KW-0472">Membrane</keyword>
<dbReference type="HOGENOM" id="CLU_008721_4_3_1"/>
<feature type="transmembrane region" description="Helical" evidence="2">
    <location>
        <begin position="294"/>
        <end position="319"/>
    </location>
</feature>
<keyword evidence="4" id="KW-1185">Reference proteome</keyword>
<protein>
    <recommendedName>
        <fullName evidence="5">Sodium/calcium exchanger membrane region domain-containing protein</fullName>
    </recommendedName>
</protein>
<keyword evidence="1" id="KW-0406">Ion transport</keyword>
<feature type="transmembrane region" description="Helical" evidence="2">
    <location>
        <begin position="365"/>
        <end position="386"/>
    </location>
</feature>
<name>A0A0C3PZI0_9AGAM</name>
<feature type="transmembrane region" description="Helical" evidence="2">
    <location>
        <begin position="33"/>
        <end position="50"/>
    </location>
</feature>
<sequence length="448" mass="49346">MDRPLAAWERFNGKGKHVPGWWSSFVKTVTHSWLNLLLVFLPVAWALHFTHVNPRITFAFAILGIVPLEKMFDFLGEQMALYCGQSIGDLIVITLNNAVEVTLAIILLTKCRLRLLQATLIGVVILHLLLIPGAAFLTGGAKIWQQHLHEHNTQLNHVILTMGVVTLLLPAAFFGAMNEPSVATEARGSESLVERSFAVLSEHGATSDETRGAILKFSRGLSILLLIVYVCSRIYLHNPPGDGNALTLPPNATRAEVKQEKEKEEHDPEVNPWAAVVMIVITVGIMAATAEWKLWLGLVLLPFVSFAGDGFVAAGYFIAKLFRYKTVIPEELAKGRAIDMSIQFLTLWLPFLVLLSWWIDKPLSLLFDTFEVVILTGSCFLVNYVTADAKTNWAEGLVMVIFYVMIALTAWFYPGQLSHGHLLACATSVAESVVGVSSSGTEGTTTHE</sequence>
<dbReference type="InterPro" id="IPR004713">
    <property type="entry name" value="CaH_exchang"/>
</dbReference>
<feature type="transmembrane region" description="Helical" evidence="2">
    <location>
        <begin position="340"/>
        <end position="359"/>
    </location>
</feature>
<evidence type="ECO:0000313" key="4">
    <source>
        <dbReference type="Proteomes" id="UP000054248"/>
    </source>
</evidence>
<reference evidence="4" key="2">
    <citation type="submission" date="2015-01" db="EMBL/GenBank/DDBJ databases">
        <title>Evolutionary Origins and Diversification of the Mycorrhizal Mutualists.</title>
        <authorList>
            <consortium name="DOE Joint Genome Institute"/>
            <consortium name="Mycorrhizal Genomics Consortium"/>
            <person name="Kohler A."/>
            <person name="Kuo A."/>
            <person name="Nagy L.G."/>
            <person name="Floudas D."/>
            <person name="Copeland A."/>
            <person name="Barry K.W."/>
            <person name="Cichocki N."/>
            <person name="Veneault-Fourrey C."/>
            <person name="LaButti K."/>
            <person name="Lindquist E.A."/>
            <person name="Lipzen A."/>
            <person name="Lundell T."/>
            <person name="Morin E."/>
            <person name="Murat C."/>
            <person name="Riley R."/>
            <person name="Ohm R."/>
            <person name="Sun H."/>
            <person name="Tunlid A."/>
            <person name="Henrissat B."/>
            <person name="Grigoriev I.V."/>
            <person name="Hibbett D.S."/>
            <person name="Martin F."/>
        </authorList>
    </citation>
    <scope>NUCLEOTIDE SEQUENCE [LARGE SCALE GENOMIC DNA]</scope>
    <source>
        <strain evidence="4">MUT 4182</strain>
    </source>
</reference>
<feature type="transmembrane region" description="Helical" evidence="2">
    <location>
        <begin position="115"/>
        <end position="137"/>
    </location>
</feature>
<accession>A0A0C3PZI0</accession>
<feature type="transmembrane region" description="Helical" evidence="2">
    <location>
        <begin position="87"/>
        <end position="109"/>
    </location>
</feature>
<evidence type="ECO:0000313" key="3">
    <source>
        <dbReference type="EMBL" id="KIO20935.1"/>
    </source>
</evidence>
<keyword evidence="2" id="KW-1133">Transmembrane helix</keyword>
<keyword evidence="2" id="KW-0812">Transmembrane</keyword>
<dbReference type="GO" id="GO:0000329">
    <property type="term" value="C:fungal-type vacuole membrane"/>
    <property type="evidence" value="ECO:0007669"/>
    <property type="project" value="TreeGrafter"/>
</dbReference>
<proteinExistence type="predicted"/>
<dbReference type="Proteomes" id="UP000054248">
    <property type="component" value="Unassembled WGS sequence"/>
</dbReference>
<dbReference type="GO" id="GO:0006874">
    <property type="term" value="P:intracellular calcium ion homeostasis"/>
    <property type="evidence" value="ECO:0007669"/>
    <property type="project" value="TreeGrafter"/>
</dbReference>
<reference evidence="3 4" key="1">
    <citation type="submission" date="2014-04" db="EMBL/GenBank/DDBJ databases">
        <authorList>
            <consortium name="DOE Joint Genome Institute"/>
            <person name="Kuo A."/>
            <person name="Girlanda M."/>
            <person name="Perotto S."/>
            <person name="Kohler A."/>
            <person name="Nagy L.G."/>
            <person name="Floudas D."/>
            <person name="Copeland A."/>
            <person name="Barry K.W."/>
            <person name="Cichocki N."/>
            <person name="Veneault-Fourrey C."/>
            <person name="LaButti K."/>
            <person name="Lindquist E.A."/>
            <person name="Lipzen A."/>
            <person name="Lundell T."/>
            <person name="Morin E."/>
            <person name="Murat C."/>
            <person name="Sun H."/>
            <person name="Tunlid A."/>
            <person name="Henrissat B."/>
            <person name="Grigoriev I.V."/>
            <person name="Hibbett D.S."/>
            <person name="Martin F."/>
            <person name="Nordberg H.P."/>
            <person name="Cantor M.N."/>
            <person name="Hua S.X."/>
        </authorList>
    </citation>
    <scope>NUCLEOTIDE SEQUENCE [LARGE SCALE GENOMIC DNA]</scope>
    <source>
        <strain evidence="3 4">MUT 4182</strain>
    </source>
</reference>
<dbReference type="PANTHER" id="PTHR31503:SF20">
    <property type="entry name" value="CA(2+)_H(+) EXCHANGER, PUTATIVE (EUROFUNG)-RELATED"/>
    <property type="match status" value="1"/>
</dbReference>
<evidence type="ECO:0000256" key="2">
    <source>
        <dbReference type="SAM" id="Phobius"/>
    </source>
</evidence>
<keyword evidence="1" id="KW-0813">Transport</keyword>
<evidence type="ECO:0008006" key="5">
    <source>
        <dbReference type="Google" id="ProtNLM"/>
    </source>
</evidence>